<protein>
    <submittedName>
        <fullName evidence="1">Uncharacterized protein</fullName>
    </submittedName>
</protein>
<evidence type="ECO:0000313" key="1">
    <source>
        <dbReference type="EMBL" id="SDG77826.1"/>
    </source>
</evidence>
<accession>A0A1G7X0Z5</accession>
<gene>
    <name evidence="1" type="ORF">SAMN05216377_11549</name>
</gene>
<evidence type="ECO:0000313" key="2">
    <source>
        <dbReference type="Proteomes" id="UP000198967"/>
    </source>
</evidence>
<sequence length="44" mass="4678">MLRLYTDPPGGFDGVPMDSENADIHHPALSTSLMSTSLMRGTGT</sequence>
<dbReference type="AlphaFoldDB" id="A0A1G7X0Z5"/>
<keyword evidence="2" id="KW-1185">Reference proteome</keyword>
<dbReference type="EMBL" id="FNBE01000015">
    <property type="protein sequence ID" value="SDG77826.1"/>
    <property type="molecule type" value="Genomic_DNA"/>
</dbReference>
<dbReference type="Proteomes" id="UP000198967">
    <property type="component" value="Unassembled WGS sequence"/>
</dbReference>
<dbReference type="RefSeq" id="WP_281245857.1">
    <property type="nucleotide sequence ID" value="NZ_FNBE01000015.1"/>
</dbReference>
<proteinExistence type="predicted"/>
<organism evidence="1 2">
    <name type="scientific">Pseudonocardia oroxyli</name>
    <dbReference type="NCBI Taxonomy" id="366584"/>
    <lineage>
        <taxon>Bacteria</taxon>
        <taxon>Bacillati</taxon>
        <taxon>Actinomycetota</taxon>
        <taxon>Actinomycetes</taxon>
        <taxon>Pseudonocardiales</taxon>
        <taxon>Pseudonocardiaceae</taxon>
        <taxon>Pseudonocardia</taxon>
    </lineage>
</organism>
<reference evidence="1 2" key="1">
    <citation type="submission" date="2016-10" db="EMBL/GenBank/DDBJ databases">
        <authorList>
            <person name="de Groot N.N."/>
        </authorList>
    </citation>
    <scope>NUCLEOTIDE SEQUENCE [LARGE SCALE GENOMIC DNA]</scope>
    <source>
        <strain evidence="1 2">CGMCC 4.3143</strain>
    </source>
</reference>
<name>A0A1G7X0Z5_PSEOR</name>